<evidence type="ECO:0000313" key="2">
    <source>
        <dbReference type="Proteomes" id="UP000463931"/>
    </source>
</evidence>
<gene>
    <name evidence="1" type="ORF">FEE40_13280</name>
</gene>
<reference evidence="1 2" key="1">
    <citation type="journal article" date="2019" name="Nat. Med.">
        <title>Preventing dysbiosis of the neonatal mouse intestinal microbiome protects against late-onset sepsis.</title>
        <authorList>
            <person name="Singer J.R."/>
            <person name="Blosser E.G."/>
            <person name="Zindl C.L."/>
            <person name="Silberger D.J."/>
            <person name="Conlan S."/>
            <person name="Laufer V.A."/>
            <person name="DiToro D."/>
            <person name="Deming C."/>
            <person name="Kumar R."/>
            <person name="Morrow C.D."/>
            <person name="Segre J.A."/>
            <person name="Gray M.J."/>
            <person name="Randolph D.A."/>
            <person name="Weaver C.T."/>
        </authorList>
    </citation>
    <scope>NUCLEOTIDE SEQUENCE [LARGE SCALE GENOMIC DNA]</scope>
    <source>
        <strain evidence="1 2">V10</strain>
    </source>
</reference>
<accession>A0AAE6WI36</accession>
<dbReference type="AlphaFoldDB" id="A0AAE6WI36"/>
<dbReference type="RefSeq" id="WP_163587665.1">
    <property type="nucleotide sequence ID" value="NZ_CP040853.1"/>
</dbReference>
<evidence type="ECO:0000313" key="1">
    <source>
        <dbReference type="EMBL" id="QIA91169.1"/>
    </source>
</evidence>
<geneLocation type="plasmid" evidence="1 2">
    <name>unnamed</name>
</geneLocation>
<keyword evidence="1" id="KW-0614">Plasmid</keyword>
<sequence>MPVFDFVSDDKNDKFILELMNIMEIDSRYTRKKLAKLLSDNSLDSAVSLSKLSNIVSFKNKIDSRTYKVWERMYPMLLNEVKKYRGLEDTELIRKKIIHVYEKDPEKVLDTLSLKKSYFDRVIHTYKRSKLLDVYDALFDISHNEIRIEYLNAEGYLEKLQDIGFDLDMISTYLRKDNLKKLTDRDDQKLYNLLSSYDISRRLLSDNSLTDVYNLLKIVPAKTKHVGEKYSLTDDVSDSILLSLILEDRWRYSVKAKARGLAYGSDNSPA</sequence>
<name>A0AAE6WI36_9LACO</name>
<dbReference type="Proteomes" id="UP000463931">
    <property type="component" value="Plasmid unnamed"/>
</dbReference>
<organism evidence="1 2">
    <name type="scientific">Ligilactobacillus murinus</name>
    <dbReference type="NCBI Taxonomy" id="1622"/>
    <lineage>
        <taxon>Bacteria</taxon>
        <taxon>Bacillati</taxon>
        <taxon>Bacillota</taxon>
        <taxon>Bacilli</taxon>
        <taxon>Lactobacillales</taxon>
        <taxon>Lactobacillaceae</taxon>
        <taxon>Ligilactobacillus</taxon>
    </lineage>
</organism>
<dbReference type="EMBL" id="CP040853">
    <property type="protein sequence ID" value="QIA91169.1"/>
    <property type="molecule type" value="Genomic_DNA"/>
</dbReference>
<protein>
    <submittedName>
        <fullName evidence="1">Uncharacterized protein</fullName>
    </submittedName>
</protein>
<proteinExistence type="predicted"/>